<dbReference type="PANTHER" id="PTHR31460:SF3">
    <property type="entry name" value="MESOCENTIN"/>
    <property type="match status" value="1"/>
</dbReference>
<dbReference type="Gene3D" id="2.40.10.500">
    <property type="match status" value="1"/>
</dbReference>
<protein>
    <submittedName>
        <fullName evidence="4">SMP-30/gluconolactonase/LRE family protein</fullName>
    </submittedName>
</protein>
<evidence type="ECO:0000256" key="1">
    <source>
        <dbReference type="SAM" id="MobiDB-lite"/>
    </source>
</evidence>
<dbReference type="GeneID" id="95576197"/>
<dbReference type="InterPro" id="IPR011042">
    <property type="entry name" value="6-blade_b-propeller_TolB-like"/>
</dbReference>
<dbReference type="Gene3D" id="2.120.10.30">
    <property type="entry name" value="TolB, C-terminal domain"/>
    <property type="match status" value="1"/>
</dbReference>
<dbReference type="EMBL" id="CP102514">
    <property type="protein sequence ID" value="UUY49679.1"/>
    <property type="molecule type" value="Genomic_DNA"/>
</dbReference>
<reference evidence="4" key="1">
    <citation type="submission" date="2022-08" db="EMBL/GenBank/DDBJ databases">
        <authorList>
            <person name="Tian L."/>
        </authorList>
    </citation>
    <scope>NUCLEOTIDE SEQUENCE</scope>
    <source>
        <strain evidence="4">CM253</strain>
    </source>
</reference>
<keyword evidence="5" id="KW-1185">Reference proteome</keyword>
<dbReference type="RefSeq" id="WP_183067156.1">
    <property type="nucleotide sequence ID" value="NZ_CP102514.1"/>
</dbReference>
<evidence type="ECO:0000256" key="2">
    <source>
        <dbReference type="SAM" id="SignalP"/>
    </source>
</evidence>
<evidence type="ECO:0000259" key="3">
    <source>
        <dbReference type="Pfam" id="PF08450"/>
    </source>
</evidence>
<dbReference type="SUPFAM" id="SSF63829">
    <property type="entry name" value="Calcium-dependent phosphotriesterase"/>
    <property type="match status" value="1"/>
</dbReference>
<proteinExistence type="predicted"/>
<evidence type="ECO:0000313" key="4">
    <source>
        <dbReference type="EMBL" id="UUY49679.1"/>
    </source>
</evidence>
<feature type="domain" description="SMP-30/Gluconolactonase/LRE-like region" evidence="3">
    <location>
        <begin position="76"/>
        <end position="294"/>
    </location>
</feature>
<feature type="chain" id="PRO_5046958406" evidence="2">
    <location>
        <begin position="51"/>
        <end position="356"/>
    </location>
</feature>
<dbReference type="PANTHER" id="PTHR31460">
    <property type="match status" value="1"/>
</dbReference>
<feature type="signal peptide" evidence="2">
    <location>
        <begin position="1"/>
        <end position="50"/>
    </location>
</feature>
<dbReference type="InterPro" id="IPR013658">
    <property type="entry name" value="SGL"/>
</dbReference>
<dbReference type="InterPro" id="IPR053224">
    <property type="entry name" value="Sensory_adhesion_molecule"/>
</dbReference>
<feature type="region of interest" description="Disordered" evidence="1">
    <location>
        <begin position="1"/>
        <end position="25"/>
    </location>
</feature>
<keyword evidence="2" id="KW-0732">Signal</keyword>
<dbReference type="Pfam" id="PF08450">
    <property type="entry name" value="SGL"/>
    <property type="match status" value="1"/>
</dbReference>
<name>A0ABY5Q012_9ACTN</name>
<gene>
    <name evidence="4" type="ORF">NRK68_22090</name>
</gene>
<accession>A0ABY5Q012</accession>
<dbReference type="Proteomes" id="UP001057738">
    <property type="component" value="Chromosome"/>
</dbReference>
<sequence length="356" mass="37408">MTRQTTQAETKAGATTTLKKQKKQKKATRPLLVAAVAGVLALGAAGPAPAAAQTAGPSGEPRISTAFSLPGAKVYPEGIAADPRTHTVYVGSYADGTVYRARPGRSEAEVFLPAGTDGRRTANGLRVDARGRLWVTDSTKGVAVYDTVTGTRLAHFEVASGTSARFVNDLTITPDGTAYLTDSIRGVIYRVTPRQLASGSGVLTEAFDLTPALHPRPAGGFSLNGITSDRTGRYLLTVDMPTGDLYRVDLRTGAVRRVTLTGGDMKAADGLDLAPDGTLRVAHNTTNTLTRWQLGADGTRARLTRTITDPSLQIPTTLARVPGRTLVVRSQFDKGGPMHPGEGTPTTFTVASVRGL</sequence>
<organism evidence="4 5">
    <name type="scientific">Streptomyces yangpuensis</name>
    <dbReference type="NCBI Taxonomy" id="1648182"/>
    <lineage>
        <taxon>Bacteria</taxon>
        <taxon>Bacillati</taxon>
        <taxon>Actinomycetota</taxon>
        <taxon>Actinomycetes</taxon>
        <taxon>Kitasatosporales</taxon>
        <taxon>Streptomycetaceae</taxon>
        <taxon>Streptomyces</taxon>
    </lineage>
</organism>
<evidence type="ECO:0000313" key="5">
    <source>
        <dbReference type="Proteomes" id="UP001057738"/>
    </source>
</evidence>